<protein>
    <recommendedName>
        <fullName evidence="3">Lipoprotein</fullName>
    </recommendedName>
</protein>
<dbReference type="PROSITE" id="PS51257">
    <property type="entry name" value="PROKAR_LIPOPROTEIN"/>
    <property type="match status" value="1"/>
</dbReference>
<evidence type="ECO:0000313" key="1">
    <source>
        <dbReference type="EMBL" id="TMM58974.1"/>
    </source>
</evidence>
<keyword evidence="2" id="KW-1185">Reference proteome</keyword>
<reference evidence="1 2" key="1">
    <citation type="submission" date="2019-05" db="EMBL/GenBank/DDBJ databases">
        <authorList>
            <person name="Zhang J.-Y."/>
            <person name="Feg X."/>
            <person name="Du Z.-J."/>
        </authorList>
    </citation>
    <scope>NUCLEOTIDE SEQUENCE [LARGE SCALE GENOMIC DNA]</scope>
    <source>
        <strain evidence="1 2">RZ26</strain>
    </source>
</reference>
<accession>A0A5S3QM51</accession>
<sequence length="180" mass="21146">MKQTLLLVFVLFLVQSCIPLRIAPKIEDYKITKGKKFKRSLSKRQMFIFEDGKEAEQFYNFVNIKFQLDDTNVYDDVPFEIGGQQYFFAWYEIEIPNKSINLLPIFADIALTAADLDTSFEDSYSSRKGNWYLAIEVYNDFESDCLTETSLSRKAVLKYLRALKKEYLATHNYNETVFKN</sequence>
<organism evidence="1 2">
    <name type="scientific">Maribacter algarum</name>
    <name type="common">ex Zhang et al. 2020</name>
    <dbReference type="NCBI Taxonomy" id="2578118"/>
    <lineage>
        <taxon>Bacteria</taxon>
        <taxon>Pseudomonadati</taxon>
        <taxon>Bacteroidota</taxon>
        <taxon>Flavobacteriia</taxon>
        <taxon>Flavobacteriales</taxon>
        <taxon>Flavobacteriaceae</taxon>
        <taxon>Maribacter</taxon>
    </lineage>
</organism>
<proteinExistence type="predicted"/>
<dbReference type="EMBL" id="VATY01000001">
    <property type="protein sequence ID" value="TMM58974.1"/>
    <property type="molecule type" value="Genomic_DNA"/>
</dbReference>
<dbReference type="AlphaFoldDB" id="A0A5S3QM51"/>
<gene>
    <name evidence="1" type="ORF">FEE95_05945</name>
</gene>
<dbReference type="RefSeq" id="WP_138656907.1">
    <property type="nucleotide sequence ID" value="NZ_VATY01000001.1"/>
</dbReference>
<comment type="caution">
    <text evidence="1">The sequence shown here is derived from an EMBL/GenBank/DDBJ whole genome shotgun (WGS) entry which is preliminary data.</text>
</comment>
<name>A0A5S3QM51_9FLAO</name>
<evidence type="ECO:0008006" key="3">
    <source>
        <dbReference type="Google" id="ProtNLM"/>
    </source>
</evidence>
<dbReference type="Proteomes" id="UP000310314">
    <property type="component" value="Unassembled WGS sequence"/>
</dbReference>
<evidence type="ECO:0000313" key="2">
    <source>
        <dbReference type="Proteomes" id="UP000310314"/>
    </source>
</evidence>
<dbReference type="OrthoDB" id="1164799at2"/>